<dbReference type="PANTHER" id="PTHR33729:SF6">
    <property type="entry name" value="METHYL-CPG-BINDING DOMAIN-CONTAINING PROTEIN 11"/>
    <property type="match status" value="1"/>
</dbReference>
<keyword evidence="5" id="KW-0539">Nucleus</keyword>
<feature type="compositionally biased region" description="Basic and acidic residues" evidence="6">
    <location>
        <begin position="543"/>
        <end position="566"/>
    </location>
</feature>
<dbReference type="Proteomes" id="UP000734854">
    <property type="component" value="Unassembled WGS sequence"/>
</dbReference>
<evidence type="ECO:0000256" key="5">
    <source>
        <dbReference type="ARBA" id="ARBA00023242"/>
    </source>
</evidence>
<evidence type="ECO:0000256" key="6">
    <source>
        <dbReference type="SAM" id="MobiDB-lite"/>
    </source>
</evidence>
<dbReference type="SUPFAM" id="SSF54171">
    <property type="entry name" value="DNA-binding domain"/>
    <property type="match status" value="1"/>
</dbReference>
<evidence type="ECO:0000313" key="9">
    <source>
        <dbReference type="Proteomes" id="UP000734854"/>
    </source>
</evidence>
<dbReference type="EMBL" id="JACMSC010000012">
    <property type="protein sequence ID" value="KAG6498227.1"/>
    <property type="molecule type" value="Genomic_DNA"/>
</dbReference>
<keyword evidence="9" id="KW-1185">Reference proteome</keyword>
<dbReference type="GO" id="GO:0005634">
    <property type="term" value="C:nucleus"/>
    <property type="evidence" value="ECO:0007669"/>
    <property type="project" value="UniProtKB-SubCell"/>
</dbReference>
<dbReference type="InterPro" id="IPR008906">
    <property type="entry name" value="HATC_C_dom"/>
</dbReference>
<dbReference type="PROSITE" id="PS50982">
    <property type="entry name" value="MBD"/>
    <property type="match status" value="1"/>
</dbReference>
<feature type="compositionally biased region" description="Basic residues" evidence="6">
    <location>
        <begin position="567"/>
        <end position="579"/>
    </location>
</feature>
<dbReference type="Pfam" id="PF14372">
    <property type="entry name" value="hAT-like_RNase-H"/>
    <property type="match status" value="1"/>
</dbReference>
<keyword evidence="3" id="KW-0238">DNA-binding</keyword>
<feature type="region of interest" description="Disordered" evidence="6">
    <location>
        <begin position="518"/>
        <end position="629"/>
    </location>
</feature>
<proteinExistence type="predicted"/>
<protein>
    <recommendedName>
        <fullName evidence="7">MBD domain-containing protein</fullName>
    </recommendedName>
</protein>
<dbReference type="InterPro" id="IPR016177">
    <property type="entry name" value="DNA-bd_dom_sf"/>
</dbReference>
<keyword evidence="2" id="KW-0805">Transcription regulation</keyword>
<evidence type="ECO:0000256" key="1">
    <source>
        <dbReference type="ARBA" id="ARBA00004123"/>
    </source>
</evidence>
<feature type="compositionally biased region" description="Low complexity" evidence="6">
    <location>
        <begin position="1"/>
        <end position="25"/>
    </location>
</feature>
<dbReference type="SUPFAM" id="SSF53098">
    <property type="entry name" value="Ribonuclease H-like"/>
    <property type="match status" value="1"/>
</dbReference>
<dbReference type="Gene3D" id="3.30.890.10">
    <property type="entry name" value="Methyl-cpg-binding Protein 2, Chain A"/>
    <property type="match status" value="1"/>
</dbReference>
<evidence type="ECO:0000256" key="3">
    <source>
        <dbReference type="ARBA" id="ARBA00023125"/>
    </source>
</evidence>
<dbReference type="InterPro" id="IPR025525">
    <property type="entry name" value="hAT-like_transposase_RNase-H"/>
</dbReference>
<dbReference type="InterPro" id="IPR012337">
    <property type="entry name" value="RNaseH-like_sf"/>
</dbReference>
<dbReference type="Pfam" id="PF05699">
    <property type="entry name" value="Dimer_Tnp_hAT"/>
    <property type="match status" value="1"/>
</dbReference>
<feature type="domain" description="MBD" evidence="7">
    <location>
        <begin position="472"/>
        <end position="543"/>
    </location>
</feature>
<accession>A0A8J5GDV6</accession>
<feature type="region of interest" description="Disordered" evidence="6">
    <location>
        <begin position="672"/>
        <end position="751"/>
    </location>
</feature>
<comment type="subcellular location">
    <subcellularLocation>
        <location evidence="1">Nucleus</location>
    </subcellularLocation>
</comment>
<dbReference type="GO" id="GO:0003677">
    <property type="term" value="F:DNA binding"/>
    <property type="evidence" value="ECO:0007669"/>
    <property type="project" value="UniProtKB-KW"/>
</dbReference>
<dbReference type="Pfam" id="PF01429">
    <property type="entry name" value="MBD"/>
    <property type="match status" value="1"/>
</dbReference>
<sequence>MDASSRSGSSPSTTQPHTSSPSKTPIIHEEVVDIGCKRKKVADVWSHAKKIIKRNDKNEVIAVVAVCNYCKTEVPTHSRTHRNNGIDGHVKKYKKNPHNAVKSGSSQPILTQSSMNNALTPHIFNQKKLEEKVVAFVVKDEIATKKTTSPLIWEERVAMRTIIDETILDTTDPSLQEVAKRMESKFKKYWGNLEKVNKLVFLGHILDPRYKLQMIGIHLGDMKLDASKIQSFVDSLKNCLMELYHAYKGNSPLNDINGMDDGDIDKDLMEMYKNDHIKLNYHLKMTQVRKTQKQAEITNEVDKYFSDPFVKWSSSFDSLEWWKGNTTSFPVISKIVKDIFSIPSSTVASENAFSLGRRVVDPFRASLHPKMVEALVYTSDWLSGEEINLYKEPTEDEFNFYKDCKEVVTSPMQKISSREEVIHMEGSVGWKQKWKGTPVQAWYECCKYAEEGQCFSCMEKEPMVVDGPLIVMMEAKVYMVDLGASYDNNVFILNEDASPRKNEIVFISPTGEEIKNKRQLQQYLKSHPGGPSSSEFDWGTGDTPRRSARIRERVKTIDSSEDEKPKKRERKSSSKKATKDKKDSGDGVDGTSEAEAKEDAAMEEAKAPTDVEMQDAEDENKINSEALTAGTEVTEVVVAAEEITVNEDTPVGVGSADEQNLTLGANRNIEEKTAANSENHDAVSATEADKPADAKESPLQDLKDLSAGKDNQGDLAANSSQEKDSSAASPKDIPSGTGDAQHLPKASPIKT</sequence>
<dbReference type="AlphaFoldDB" id="A0A8J5GDV6"/>
<reference evidence="8 9" key="1">
    <citation type="submission" date="2020-08" db="EMBL/GenBank/DDBJ databases">
        <title>Plant Genome Project.</title>
        <authorList>
            <person name="Zhang R.-G."/>
        </authorList>
    </citation>
    <scope>NUCLEOTIDE SEQUENCE [LARGE SCALE GENOMIC DNA]</scope>
    <source>
        <tissue evidence="8">Rhizome</tissue>
    </source>
</reference>
<organism evidence="8 9">
    <name type="scientific">Zingiber officinale</name>
    <name type="common">Ginger</name>
    <name type="synonym">Amomum zingiber</name>
    <dbReference type="NCBI Taxonomy" id="94328"/>
    <lineage>
        <taxon>Eukaryota</taxon>
        <taxon>Viridiplantae</taxon>
        <taxon>Streptophyta</taxon>
        <taxon>Embryophyta</taxon>
        <taxon>Tracheophyta</taxon>
        <taxon>Spermatophyta</taxon>
        <taxon>Magnoliopsida</taxon>
        <taxon>Liliopsida</taxon>
        <taxon>Zingiberales</taxon>
        <taxon>Zingiberaceae</taxon>
        <taxon>Zingiber</taxon>
    </lineage>
</organism>
<dbReference type="InterPro" id="IPR001739">
    <property type="entry name" value="Methyl_CpG_DNA-bd"/>
</dbReference>
<dbReference type="InterPro" id="IPR039622">
    <property type="entry name" value="MBD10/11"/>
</dbReference>
<feature type="compositionally biased region" description="Basic and acidic residues" evidence="6">
    <location>
        <begin position="594"/>
        <end position="609"/>
    </location>
</feature>
<comment type="caution">
    <text evidence="8">The sequence shown here is derived from an EMBL/GenBank/DDBJ whole genome shotgun (WGS) entry which is preliminary data.</text>
</comment>
<evidence type="ECO:0000256" key="2">
    <source>
        <dbReference type="ARBA" id="ARBA00023015"/>
    </source>
</evidence>
<feature type="region of interest" description="Disordered" evidence="6">
    <location>
        <begin position="1"/>
        <end position="27"/>
    </location>
</feature>
<dbReference type="PANTHER" id="PTHR33729">
    <property type="entry name" value="METHYL-CPG BINDING DOMAIN CONTAINING PROTEIN, EXPRESSED"/>
    <property type="match status" value="1"/>
</dbReference>
<gene>
    <name evidence="8" type="ORF">ZIOFF_046139</name>
</gene>
<name>A0A8J5GDV6_ZINOF</name>
<keyword evidence="4" id="KW-0804">Transcription</keyword>
<evidence type="ECO:0000256" key="4">
    <source>
        <dbReference type="ARBA" id="ARBA00023163"/>
    </source>
</evidence>
<dbReference type="GO" id="GO:0046983">
    <property type="term" value="F:protein dimerization activity"/>
    <property type="evidence" value="ECO:0007669"/>
    <property type="project" value="InterPro"/>
</dbReference>
<evidence type="ECO:0000313" key="8">
    <source>
        <dbReference type="EMBL" id="KAG6498227.1"/>
    </source>
</evidence>
<evidence type="ECO:0000259" key="7">
    <source>
        <dbReference type="PROSITE" id="PS50982"/>
    </source>
</evidence>
<feature type="compositionally biased region" description="Basic and acidic residues" evidence="6">
    <location>
        <begin position="672"/>
        <end position="707"/>
    </location>
</feature>